<organism evidence="3 4">
    <name type="scientific">Olpidium bornovanus</name>
    <dbReference type="NCBI Taxonomy" id="278681"/>
    <lineage>
        <taxon>Eukaryota</taxon>
        <taxon>Fungi</taxon>
        <taxon>Fungi incertae sedis</taxon>
        <taxon>Olpidiomycota</taxon>
        <taxon>Olpidiomycotina</taxon>
        <taxon>Olpidiomycetes</taxon>
        <taxon>Olpidiales</taxon>
        <taxon>Olpidiaceae</taxon>
        <taxon>Olpidium</taxon>
    </lineage>
</organism>
<feature type="region of interest" description="Disordered" evidence="2">
    <location>
        <begin position="1"/>
        <end position="59"/>
    </location>
</feature>
<protein>
    <submittedName>
        <fullName evidence="3">Uncharacterized protein</fullName>
    </submittedName>
</protein>
<feature type="region of interest" description="Disordered" evidence="2">
    <location>
        <begin position="174"/>
        <end position="212"/>
    </location>
</feature>
<feature type="non-terminal residue" evidence="3">
    <location>
        <position position="1"/>
    </location>
</feature>
<keyword evidence="1" id="KW-0175">Coiled coil</keyword>
<accession>A0A8H8DJW7</accession>
<evidence type="ECO:0000313" key="4">
    <source>
        <dbReference type="Proteomes" id="UP000673691"/>
    </source>
</evidence>
<dbReference type="PANTHER" id="PTHR34649">
    <property type="entry name" value="CILIA- AND FLAGELLA-ASSOCIATED PROTEIN 99"/>
    <property type="match status" value="1"/>
</dbReference>
<reference evidence="3 4" key="1">
    <citation type="journal article" name="Sci. Rep.">
        <title>Genome-scale phylogenetic analyses confirm Olpidium as the closest living zoosporic fungus to the non-flagellated, terrestrial fungi.</title>
        <authorList>
            <person name="Chang Y."/>
            <person name="Rochon D."/>
            <person name="Sekimoto S."/>
            <person name="Wang Y."/>
            <person name="Chovatia M."/>
            <person name="Sandor L."/>
            <person name="Salamov A."/>
            <person name="Grigoriev I.V."/>
            <person name="Stajich J.E."/>
            <person name="Spatafora J.W."/>
        </authorList>
    </citation>
    <scope>NUCLEOTIDE SEQUENCE [LARGE SCALE GENOMIC DNA]</scope>
    <source>
        <strain evidence="3">S191</strain>
    </source>
</reference>
<dbReference type="InterPro" id="IPR039341">
    <property type="entry name" value="CFAP99"/>
</dbReference>
<dbReference type="EMBL" id="JAEFCI010004328">
    <property type="protein sequence ID" value="KAG5461016.1"/>
    <property type="molecule type" value="Genomic_DNA"/>
</dbReference>
<feature type="compositionally biased region" description="Polar residues" evidence="2">
    <location>
        <begin position="42"/>
        <end position="54"/>
    </location>
</feature>
<feature type="region of interest" description="Disordered" evidence="2">
    <location>
        <begin position="110"/>
        <end position="141"/>
    </location>
</feature>
<evidence type="ECO:0000256" key="1">
    <source>
        <dbReference type="SAM" id="Coils"/>
    </source>
</evidence>
<evidence type="ECO:0000313" key="3">
    <source>
        <dbReference type="EMBL" id="KAG5461016.1"/>
    </source>
</evidence>
<dbReference type="Proteomes" id="UP000673691">
    <property type="component" value="Unassembled WGS sequence"/>
</dbReference>
<feature type="non-terminal residue" evidence="3">
    <location>
        <position position="422"/>
    </location>
</feature>
<gene>
    <name evidence="3" type="ORF">BJ554DRAFT_6863</name>
</gene>
<dbReference type="OrthoDB" id="10262255at2759"/>
<sequence>MPDFDAASTAQPKPAPKTTYQPSIQVREKGDLTRKKMKERQAQVQLNISHSQATPPAEPVGFRTAPLPCRMPDSSRADAFFFHVLRSNMSDCFSSSAFAAGAGAIARAARGDGEPRGAGRRQNQGEICGRPLSDGRDGSPEPAVHRRLLVCAANAASEPRVGRVRGRAARRVVAEAGKADGRRHPAGGSAGEKAHRGGARQGRGGRGPDEGWQRVREVEGGDEDASFYVNVGCHPSTRQISPLVTSAESCSPFEDEEERRMDAERRRLEVQILHEEAIAVKGEVVKEKHEVAQEVKAKSAQLKELAEAEQHELAQENAKKIEQTQAGYARVLEAKKKVAEENQKKAEEIQSANAAMQERAKREAAQEHAKKVELIRQIRQLEAMPLPRNKAVDLTETAGDGLLSEMSIVEVPNLSRVAGKNS</sequence>
<dbReference type="PANTHER" id="PTHR34649:SF1">
    <property type="entry name" value="CILIA- AND FLAGELLA-ASSOCIATED PROTEIN 99"/>
    <property type="match status" value="1"/>
</dbReference>
<evidence type="ECO:0000256" key="2">
    <source>
        <dbReference type="SAM" id="MobiDB-lite"/>
    </source>
</evidence>
<dbReference type="AlphaFoldDB" id="A0A8H8DJW7"/>
<feature type="coiled-coil region" evidence="1">
    <location>
        <begin position="288"/>
        <end position="384"/>
    </location>
</feature>
<name>A0A8H8DJW7_9FUNG</name>
<keyword evidence="4" id="KW-1185">Reference proteome</keyword>
<proteinExistence type="predicted"/>
<comment type="caution">
    <text evidence="3">The sequence shown here is derived from an EMBL/GenBank/DDBJ whole genome shotgun (WGS) entry which is preliminary data.</text>
</comment>